<dbReference type="PANTHER" id="PTHR33642">
    <property type="entry name" value="COX1/OXI3 INTRON 1 PROTEIN-RELATED"/>
    <property type="match status" value="1"/>
</dbReference>
<sequence length="467" mass="53068">MARLQLLQVASFLRHVELCFGAVKTLKSCSLPSWSTHLGRNSFQYLGASSTQLPFWRADNCNTRLVPFVYAVKELPGQIHSVCSMSTYSKWAGNHAAGELENFREFVDPDLYMRRRYDQNRSSGTESEDDERLGRFEGADQHDLCSFSEMEGVDDEGGTYASGRHDEYDSDSSTETESDDGEGQVSLGFPHQYGAGSSGETESDSDEWQAPCQGLDRLQQLKPNADGKYEKLIDILCDPLVLEAAYEHIKTRCSADQRLQLQVEDLGHSWFEIAAEQLHSGTYVFKPVKHIEVRRAARSRATKQLSVIRLRDQIIQEAMRTILEWIYEPIFSEHAHGFRPGKGVHSALRSIKKTWRGVSWFLQFDVQKSDDMTLIQQRLMRVLSERIEDKCFMDLLKQMFKVGIVCVDIFADEEIPQGSCLSPILGNIYLIELDEEVVQIMKEFDSEYEGPQGADKGSVGREDRGRD</sequence>
<evidence type="ECO:0000256" key="1">
    <source>
        <dbReference type="SAM" id="MobiDB-lite"/>
    </source>
</evidence>
<feature type="compositionally biased region" description="Acidic residues" evidence="1">
    <location>
        <begin position="168"/>
        <end position="182"/>
    </location>
</feature>
<name>A0ABP0UHA9_9BRYO</name>
<accession>A0ABP0UHA9</accession>
<dbReference type="InterPro" id="IPR043502">
    <property type="entry name" value="DNA/RNA_pol_sf"/>
</dbReference>
<feature type="compositionally biased region" description="Basic and acidic residues" evidence="1">
    <location>
        <begin position="458"/>
        <end position="467"/>
    </location>
</feature>
<proteinExistence type="predicted"/>
<protein>
    <recommendedName>
        <fullName evidence="4">Reverse transcriptase domain-containing protein</fullName>
    </recommendedName>
</protein>
<dbReference type="EMBL" id="OZ019895">
    <property type="protein sequence ID" value="CAK9221252.1"/>
    <property type="molecule type" value="Genomic_DNA"/>
</dbReference>
<evidence type="ECO:0000313" key="2">
    <source>
        <dbReference type="EMBL" id="CAK9221252.1"/>
    </source>
</evidence>
<organism evidence="2 3">
    <name type="scientific">Sphagnum troendelagicum</name>
    <dbReference type="NCBI Taxonomy" id="128251"/>
    <lineage>
        <taxon>Eukaryota</taxon>
        <taxon>Viridiplantae</taxon>
        <taxon>Streptophyta</taxon>
        <taxon>Embryophyta</taxon>
        <taxon>Bryophyta</taxon>
        <taxon>Sphagnophytina</taxon>
        <taxon>Sphagnopsida</taxon>
        <taxon>Sphagnales</taxon>
        <taxon>Sphagnaceae</taxon>
        <taxon>Sphagnum</taxon>
    </lineage>
</organism>
<gene>
    <name evidence="2" type="ORF">CSSPTR1EN2_LOCUS15863</name>
</gene>
<reference evidence="2" key="1">
    <citation type="submission" date="2024-02" db="EMBL/GenBank/DDBJ databases">
        <authorList>
            <consortium name="ELIXIR-Norway"/>
            <consortium name="Elixir Norway"/>
        </authorList>
    </citation>
    <scope>NUCLEOTIDE SEQUENCE</scope>
</reference>
<feature type="region of interest" description="Disordered" evidence="1">
    <location>
        <begin position="446"/>
        <end position="467"/>
    </location>
</feature>
<evidence type="ECO:0008006" key="4">
    <source>
        <dbReference type="Google" id="ProtNLM"/>
    </source>
</evidence>
<dbReference type="SUPFAM" id="SSF56672">
    <property type="entry name" value="DNA/RNA polymerases"/>
    <property type="match status" value="1"/>
</dbReference>
<dbReference type="Proteomes" id="UP001497512">
    <property type="component" value="Chromosome 3"/>
</dbReference>
<evidence type="ECO:0000313" key="3">
    <source>
        <dbReference type="Proteomes" id="UP001497512"/>
    </source>
</evidence>
<dbReference type="CDD" id="cd01651">
    <property type="entry name" value="RT_G2_intron"/>
    <property type="match status" value="1"/>
</dbReference>
<feature type="region of interest" description="Disordered" evidence="1">
    <location>
        <begin position="146"/>
        <end position="209"/>
    </location>
</feature>
<keyword evidence="3" id="KW-1185">Reference proteome</keyword>
<dbReference type="PANTHER" id="PTHR33642:SF3">
    <property type="entry name" value="NUCLEAR INTRON MATURASE 4, MITOCHONDRIAL"/>
    <property type="match status" value="1"/>
</dbReference>